<keyword evidence="4" id="KW-0472">Membrane</keyword>
<keyword evidence="9" id="KW-1185">Reference proteome</keyword>
<dbReference type="GO" id="GO:0009279">
    <property type="term" value="C:cell outer membrane"/>
    <property type="evidence" value="ECO:0007669"/>
    <property type="project" value="UniProtKB-SubCell"/>
</dbReference>
<dbReference type="InterPro" id="IPR012944">
    <property type="entry name" value="SusD_RagB_dom"/>
</dbReference>
<dbReference type="eggNOG" id="COG0561">
    <property type="taxonomic scope" value="Bacteria"/>
</dbReference>
<dbReference type="EMBL" id="GL945017">
    <property type="protein sequence ID" value="EGN56384.1"/>
    <property type="molecule type" value="Genomic_DNA"/>
</dbReference>
<dbReference type="PROSITE" id="PS51257">
    <property type="entry name" value="PROKAR_LIPOPROTEIN"/>
    <property type="match status" value="1"/>
</dbReference>
<dbReference type="Proteomes" id="UP000002772">
    <property type="component" value="Unassembled WGS sequence"/>
</dbReference>
<name>F8N7F7_9BACT</name>
<evidence type="ECO:0000313" key="8">
    <source>
        <dbReference type="EMBL" id="EGN56384.1"/>
    </source>
</evidence>
<reference evidence="9" key="1">
    <citation type="journal article" date="2011" name="Stand. Genomic Sci.">
        <title>Non-contiguous finished genome sequence of the opportunistic oral pathogen Prevotella multisaccharivorax type strain (PPPA20).</title>
        <authorList>
            <person name="Pati A."/>
            <person name="Gronow S."/>
            <person name="Lu M."/>
            <person name="Lapidus A."/>
            <person name="Nolan M."/>
            <person name="Lucas S."/>
            <person name="Hammon N."/>
            <person name="Deshpande S."/>
            <person name="Cheng J.F."/>
            <person name="Tapia R."/>
            <person name="Han C."/>
            <person name="Goodwin L."/>
            <person name="Pitluck S."/>
            <person name="Liolios K."/>
            <person name="Pagani I."/>
            <person name="Mavromatis K."/>
            <person name="Mikhailova N."/>
            <person name="Huntemann M."/>
            <person name="Chen A."/>
            <person name="Palaniappan K."/>
            <person name="Land M."/>
            <person name="Hauser L."/>
            <person name="Detter J.C."/>
            <person name="Brambilla E.M."/>
            <person name="Rohde M."/>
            <person name="Goker M."/>
            <person name="Woyke T."/>
            <person name="Bristow J."/>
            <person name="Eisen J.A."/>
            <person name="Markowitz V."/>
            <person name="Hugenholtz P."/>
            <person name="Kyrpides N.C."/>
            <person name="Klenk H.P."/>
            <person name="Ivanova N."/>
        </authorList>
    </citation>
    <scope>NUCLEOTIDE SEQUENCE [LARGE SCALE GENOMIC DNA]</scope>
    <source>
        <strain evidence="9">DSM 17128</strain>
    </source>
</reference>
<dbReference type="Gene3D" id="1.25.40.390">
    <property type="match status" value="1"/>
</dbReference>
<keyword evidence="5" id="KW-0998">Cell outer membrane</keyword>
<comment type="subcellular location">
    <subcellularLocation>
        <location evidence="1">Cell outer membrane</location>
    </subcellularLocation>
</comment>
<dbReference type="HOGENOM" id="CLU_015553_1_0_10"/>
<evidence type="ECO:0000256" key="2">
    <source>
        <dbReference type="ARBA" id="ARBA00006275"/>
    </source>
</evidence>
<evidence type="ECO:0000256" key="1">
    <source>
        <dbReference type="ARBA" id="ARBA00004442"/>
    </source>
</evidence>
<evidence type="ECO:0000313" key="9">
    <source>
        <dbReference type="Proteomes" id="UP000002772"/>
    </source>
</evidence>
<evidence type="ECO:0000256" key="5">
    <source>
        <dbReference type="ARBA" id="ARBA00023237"/>
    </source>
</evidence>
<evidence type="ECO:0000256" key="4">
    <source>
        <dbReference type="ARBA" id="ARBA00023136"/>
    </source>
</evidence>
<dbReference type="eggNOG" id="COG3637">
    <property type="taxonomic scope" value="Bacteria"/>
</dbReference>
<comment type="similarity">
    <text evidence="2">Belongs to the SusD family.</text>
</comment>
<dbReference type="InterPro" id="IPR011990">
    <property type="entry name" value="TPR-like_helical_dom_sf"/>
</dbReference>
<proteinExistence type="inferred from homology"/>
<dbReference type="OrthoDB" id="1109873at2"/>
<dbReference type="Pfam" id="PF07980">
    <property type="entry name" value="SusD_RagB"/>
    <property type="match status" value="1"/>
</dbReference>
<evidence type="ECO:0000259" key="7">
    <source>
        <dbReference type="Pfam" id="PF14322"/>
    </source>
</evidence>
<feature type="domain" description="SusD-like N-terminal" evidence="7">
    <location>
        <begin position="25"/>
        <end position="225"/>
    </location>
</feature>
<dbReference type="Pfam" id="PF14322">
    <property type="entry name" value="SusD-like_3"/>
    <property type="match status" value="1"/>
</dbReference>
<feature type="domain" description="RagB/SusD" evidence="6">
    <location>
        <begin position="265"/>
        <end position="609"/>
    </location>
</feature>
<dbReference type="AlphaFoldDB" id="F8N7F7"/>
<accession>F8N7F7</accession>
<dbReference type="InterPro" id="IPR033985">
    <property type="entry name" value="SusD-like_N"/>
</dbReference>
<dbReference type="InterPro" id="IPR019734">
    <property type="entry name" value="TPR_rpt"/>
</dbReference>
<gene>
    <name evidence="8" type="ORF">Premu_0931</name>
</gene>
<dbReference type="SMART" id="SM00028">
    <property type="entry name" value="TPR"/>
    <property type="match status" value="2"/>
</dbReference>
<sequence>MKNNKFTIFCGIVLGGLTLSSCQSDFLDTVPTNRVSTKNVWKTENLANSVVNGAYERFYYELIGNEGKGLDEYTEICDLDVNWASNDCPLALGTATSSSGIFEFWWRCFYEEIYRTSNVIQNIDKVPDMSDSEKDRDKAECCVLRAWAYARANAFWRGVPVYTEPVAYGEATKPRSSEGEVWKQVIEDCTTAINSANLPDKYSTSDANYGRVTKGAAYYLRGQAYLWLKDYGKAESDFRAVTKMGYSLYPDYKAMFKAANEKNDEYIFQYQYTDDSGLGNWLSQCYGNRVTVDNAWNNYIPNPKFVDSYTWANGKPFDMDDVIPGYSKMDPVRRSVYFLRDSLGVTTNHLQSNYKKGYEQMKEYGSDMDKYLPYGNEARIKKVYEGRDPRMGYNFILPYSGYVGGCTANNYTYYLRWPYFGSDNSYPFDLRTDTNDKYYYMWRKFVIEGRESKTIWDSDIDIPVFRYAGALLSLAEALNEQGKTDEAITYVNQVRARIPGLALLNSNEYTKVTGKENMRKRIRDEWGWEFAGEMCLYFKELRWGTWADKKFGTNRGSATTNTLNGANGMTEIWGSKRYTLIWPGDYCEKWAVPQSEIERNPNLTQNDKWN</sequence>
<keyword evidence="3" id="KW-0732">Signal</keyword>
<evidence type="ECO:0000256" key="3">
    <source>
        <dbReference type="ARBA" id="ARBA00022729"/>
    </source>
</evidence>
<dbReference type="SUPFAM" id="SSF48452">
    <property type="entry name" value="TPR-like"/>
    <property type="match status" value="1"/>
</dbReference>
<dbReference type="STRING" id="688246.Premu_0931"/>
<evidence type="ECO:0000259" key="6">
    <source>
        <dbReference type="Pfam" id="PF07980"/>
    </source>
</evidence>
<dbReference type="RefSeq" id="WP_007573473.1">
    <property type="nucleotide sequence ID" value="NZ_BPTS01000001.1"/>
</dbReference>
<organism evidence="8 9">
    <name type="scientific">Hallella multisaccharivorax DSM 17128</name>
    <dbReference type="NCBI Taxonomy" id="688246"/>
    <lineage>
        <taxon>Bacteria</taxon>
        <taxon>Pseudomonadati</taxon>
        <taxon>Bacteroidota</taxon>
        <taxon>Bacteroidia</taxon>
        <taxon>Bacteroidales</taxon>
        <taxon>Prevotellaceae</taxon>
        <taxon>Hallella</taxon>
    </lineage>
</organism>
<protein>
    <submittedName>
        <fullName evidence="8">RagB/SusD domain-containing protein</fullName>
    </submittedName>
</protein>